<evidence type="ECO:0000313" key="1">
    <source>
        <dbReference type="EnsemblMetazoa" id="PPA37762.1"/>
    </source>
</evidence>
<organism evidence="1 2">
    <name type="scientific">Pristionchus pacificus</name>
    <name type="common">Parasitic nematode worm</name>
    <dbReference type="NCBI Taxonomy" id="54126"/>
    <lineage>
        <taxon>Eukaryota</taxon>
        <taxon>Metazoa</taxon>
        <taxon>Ecdysozoa</taxon>
        <taxon>Nematoda</taxon>
        <taxon>Chromadorea</taxon>
        <taxon>Rhabditida</taxon>
        <taxon>Rhabditina</taxon>
        <taxon>Diplogasteromorpha</taxon>
        <taxon>Diplogasteroidea</taxon>
        <taxon>Neodiplogasteridae</taxon>
        <taxon>Pristionchus</taxon>
    </lineage>
</organism>
<proteinExistence type="predicted"/>
<dbReference type="AlphaFoldDB" id="A0A2A6CQU0"/>
<sequence>MGISPSGVRLLTIYPHVLRYANTKRIHAILQWRKRVEPLLLLKYVVFDAAPSNKYYVCFRSNFNFVYS</sequence>
<accession>A0A8R1YXG9</accession>
<gene>
    <name evidence="1" type="primary">WBGene00276131</name>
</gene>
<evidence type="ECO:0000313" key="2">
    <source>
        <dbReference type="Proteomes" id="UP000005239"/>
    </source>
</evidence>
<reference evidence="2" key="1">
    <citation type="journal article" date="2008" name="Nat. Genet.">
        <title>The Pristionchus pacificus genome provides a unique perspective on nematode lifestyle and parasitism.</title>
        <authorList>
            <person name="Dieterich C."/>
            <person name="Clifton S.W."/>
            <person name="Schuster L.N."/>
            <person name="Chinwalla A."/>
            <person name="Delehaunty K."/>
            <person name="Dinkelacker I."/>
            <person name="Fulton L."/>
            <person name="Fulton R."/>
            <person name="Godfrey J."/>
            <person name="Minx P."/>
            <person name="Mitreva M."/>
            <person name="Roeseler W."/>
            <person name="Tian H."/>
            <person name="Witte H."/>
            <person name="Yang S.P."/>
            <person name="Wilson R.K."/>
            <person name="Sommer R.J."/>
        </authorList>
    </citation>
    <scope>NUCLEOTIDE SEQUENCE [LARGE SCALE GENOMIC DNA]</scope>
    <source>
        <strain evidence="2">PS312</strain>
    </source>
</reference>
<reference evidence="1" key="2">
    <citation type="submission" date="2022-06" db="UniProtKB">
        <authorList>
            <consortium name="EnsemblMetazoa"/>
        </authorList>
    </citation>
    <scope>IDENTIFICATION</scope>
    <source>
        <strain evidence="1">PS312</strain>
    </source>
</reference>
<dbReference type="EnsemblMetazoa" id="PPA37762.1">
    <property type="protein sequence ID" value="PPA37762.1"/>
    <property type="gene ID" value="WBGene00276131"/>
</dbReference>
<name>A0A2A6CQU0_PRIPA</name>
<keyword evidence="2" id="KW-1185">Reference proteome</keyword>
<protein>
    <submittedName>
        <fullName evidence="1">Uncharacterized protein</fullName>
    </submittedName>
</protein>
<dbReference type="Proteomes" id="UP000005239">
    <property type="component" value="Unassembled WGS sequence"/>
</dbReference>
<accession>A0A2A6CQU0</accession>